<dbReference type="EMBL" id="JBEDUW010000001">
    <property type="protein sequence ID" value="KAK9949096.1"/>
    <property type="molecule type" value="Genomic_DNA"/>
</dbReference>
<name>A0AAW1YKE6_RUBAR</name>
<evidence type="ECO:0000313" key="1">
    <source>
        <dbReference type="EMBL" id="KAK9949096.1"/>
    </source>
</evidence>
<dbReference type="Proteomes" id="UP001457282">
    <property type="component" value="Unassembled WGS sequence"/>
</dbReference>
<organism evidence="1 2">
    <name type="scientific">Rubus argutus</name>
    <name type="common">Southern blackberry</name>
    <dbReference type="NCBI Taxonomy" id="59490"/>
    <lineage>
        <taxon>Eukaryota</taxon>
        <taxon>Viridiplantae</taxon>
        <taxon>Streptophyta</taxon>
        <taxon>Embryophyta</taxon>
        <taxon>Tracheophyta</taxon>
        <taxon>Spermatophyta</taxon>
        <taxon>Magnoliopsida</taxon>
        <taxon>eudicotyledons</taxon>
        <taxon>Gunneridae</taxon>
        <taxon>Pentapetalae</taxon>
        <taxon>rosids</taxon>
        <taxon>fabids</taxon>
        <taxon>Rosales</taxon>
        <taxon>Rosaceae</taxon>
        <taxon>Rosoideae</taxon>
        <taxon>Rosoideae incertae sedis</taxon>
        <taxon>Rubus</taxon>
    </lineage>
</organism>
<sequence>MTSIMETHFYHSDIMAYESVPTYINLSQLQSNEDDDVLPILFRLYKSIETMLISDVGVIHEETATDLEDKRNSLESPEPIPELVQRW</sequence>
<comment type="caution">
    <text evidence="1">The sequence shown here is derived from an EMBL/GenBank/DDBJ whole genome shotgun (WGS) entry which is preliminary data.</text>
</comment>
<reference evidence="1 2" key="1">
    <citation type="journal article" date="2023" name="G3 (Bethesda)">
        <title>A chromosome-length genome assembly and annotation of blackberry (Rubus argutus, cv. 'Hillquist').</title>
        <authorList>
            <person name="Bruna T."/>
            <person name="Aryal R."/>
            <person name="Dudchenko O."/>
            <person name="Sargent D.J."/>
            <person name="Mead D."/>
            <person name="Buti M."/>
            <person name="Cavallini A."/>
            <person name="Hytonen T."/>
            <person name="Andres J."/>
            <person name="Pham M."/>
            <person name="Weisz D."/>
            <person name="Mascagni F."/>
            <person name="Usai G."/>
            <person name="Natali L."/>
            <person name="Bassil N."/>
            <person name="Fernandez G.E."/>
            <person name="Lomsadze A."/>
            <person name="Armour M."/>
            <person name="Olukolu B."/>
            <person name="Poorten T."/>
            <person name="Britton C."/>
            <person name="Davik J."/>
            <person name="Ashrafi H."/>
            <person name="Aiden E.L."/>
            <person name="Borodovsky M."/>
            <person name="Worthington M."/>
        </authorList>
    </citation>
    <scope>NUCLEOTIDE SEQUENCE [LARGE SCALE GENOMIC DNA]</scope>
    <source>
        <strain evidence="1">PI 553951</strain>
    </source>
</reference>
<accession>A0AAW1YKE6</accession>
<evidence type="ECO:0000313" key="2">
    <source>
        <dbReference type="Proteomes" id="UP001457282"/>
    </source>
</evidence>
<dbReference type="AlphaFoldDB" id="A0AAW1YKE6"/>
<keyword evidence="2" id="KW-1185">Reference proteome</keyword>
<gene>
    <name evidence="1" type="ORF">M0R45_004639</name>
</gene>
<proteinExistence type="predicted"/>
<protein>
    <submittedName>
        <fullName evidence="1">Uncharacterized protein</fullName>
    </submittedName>
</protein>